<dbReference type="KEGG" id="mama:GII36_03390"/>
<reference evidence="1" key="1">
    <citation type="journal article" date="2021" name="Nat. Microbiol.">
        <title>Cocultivation of an ultrasmall environmental parasitic bacterium with lytic ability against bacteria associated with wastewater foams.</title>
        <authorList>
            <person name="Batinovic S."/>
            <person name="Rose J.J.A."/>
            <person name="Ratcliffe J."/>
            <person name="Seviour R.J."/>
            <person name="Petrovski S."/>
        </authorList>
    </citation>
    <scope>NUCLEOTIDE SEQUENCE</scope>
    <source>
        <strain evidence="1">JR1</strain>
    </source>
</reference>
<evidence type="ECO:0000313" key="2">
    <source>
        <dbReference type="Proteomes" id="UP001059824"/>
    </source>
</evidence>
<protein>
    <submittedName>
        <fullName evidence="1">Uncharacterized protein</fullName>
    </submittedName>
</protein>
<sequence length="164" mass="18817">MEITREDFEAYEDVRISGVTNMFDVRAVEAYSGLSREVILDIIEHYSIYKKWLHERKYTDMAKVISGTHGIGSILARYEDIVAVYGKPFTRLPENKMDVQWIVETEHGIATIYNYKDGKAYLGDKGLDVRAIKEWHIGGSGHGRTVFKEIQTSLHDYVKERIGG</sequence>
<organism evidence="1 2">
    <name type="scientific">Candidatus Mycosynbacter amalyticus</name>
    <dbReference type="NCBI Taxonomy" id="2665156"/>
    <lineage>
        <taxon>Bacteria</taxon>
        <taxon>Candidatus Saccharimonadota</taxon>
        <taxon>Candidatus Saccharimonadota incertae sedis</taxon>
        <taxon>Candidatus Mycosynbacter</taxon>
    </lineage>
</organism>
<name>A0A857MMT2_9BACT</name>
<keyword evidence="2" id="KW-1185">Reference proteome</keyword>
<proteinExistence type="predicted"/>
<evidence type="ECO:0000313" key="1">
    <source>
        <dbReference type="EMBL" id="QHN42882.1"/>
    </source>
</evidence>
<accession>A0A857MMT2</accession>
<dbReference type="EMBL" id="CP045921">
    <property type="protein sequence ID" value="QHN42882.1"/>
    <property type="molecule type" value="Genomic_DNA"/>
</dbReference>
<gene>
    <name evidence="1" type="ORF">GII36_03390</name>
</gene>
<dbReference type="Proteomes" id="UP001059824">
    <property type="component" value="Chromosome"/>
</dbReference>
<dbReference type="RefSeq" id="WP_260762469.1">
    <property type="nucleotide sequence ID" value="NZ_CP045921.1"/>
</dbReference>
<dbReference type="AlphaFoldDB" id="A0A857MMT2"/>